<dbReference type="Gramene" id="OPUNC03G14660.1">
    <property type="protein sequence ID" value="OPUNC03G14660.1"/>
    <property type="gene ID" value="OPUNC03G14660"/>
</dbReference>
<keyword evidence="3" id="KW-1185">Reference proteome</keyword>
<proteinExistence type="predicted"/>
<organism evidence="2">
    <name type="scientific">Oryza punctata</name>
    <name type="common">Red rice</name>
    <dbReference type="NCBI Taxonomy" id="4537"/>
    <lineage>
        <taxon>Eukaryota</taxon>
        <taxon>Viridiplantae</taxon>
        <taxon>Streptophyta</taxon>
        <taxon>Embryophyta</taxon>
        <taxon>Tracheophyta</taxon>
        <taxon>Spermatophyta</taxon>
        <taxon>Magnoliopsida</taxon>
        <taxon>Liliopsida</taxon>
        <taxon>Poales</taxon>
        <taxon>Poaceae</taxon>
        <taxon>BOP clade</taxon>
        <taxon>Oryzoideae</taxon>
        <taxon>Oryzeae</taxon>
        <taxon>Oryzinae</taxon>
        <taxon>Oryza</taxon>
    </lineage>
</organism>
<dbReference type="AlphaFoldDB" id="A0A0E0KCY6"/>
<dbReference type="Proteomes" id="UP000026962">
    <property type="component" value="Chromosome 3"/>
</dbReference>
<reference evidence="2" key="1">
    <citation type="submission" date="2015-04" db="UniProtKB">
        <authorList>
            <consortium name="EnsemblPlants"/>
        </authorList>
    </citation>
    <scope>IDENTIFICATION</scope>
</reference>
<dbReference type="HOGENOM" id="CLU_1345128_0_0_1"/>
<evidence type="ECO:0000256" key="1">
    <source>
        <dbReference type="SAM" id="MobiDB-lite"/>
    </source>
</evidence>
<feature type="region of interest" description="Disordered" evidence="1">
    <location>
        <begin position="48"/>
        <end position="77"/>
    </location>
</feature>
<name>A0A0E0KCY6_ORYPU</name>
<sequence>MAMPGPAGHTQPRPMLPVVLLCRHFVRIQIFLHDAFQSSKDRFEGIQAPERSYGQPPPPPAAAATSRRGPDSGESEQCVLTPASWIGTRKVLGRNYLKQGFENIFHVSSKWVVGVNVPLLFAACGRACIRAACLLPGCHTSLSSSTQKTISLRVQGISGGAAQRGPELILRGKLGEEAVASSSQPTRLFNSSFFFFLLALLPSI</sequence>
<reference evidence="2" key="2">
    <citation type="submission" date="2018-05" db="EMBL/GenBank/DDBJ databases">
        <title>OpunRS2 (Oryza punctata Reference Sequence Version 2).</title>
        <authorList>
            <person name="Zhang J."/>
            <person name="Kudrna D."/>
            <person name="Lee S."/>
            <person name="Talag J."/>
            <person name="Welchert J."/>
            <person name="Wing R.A."/>
        </authorList>
    </citation>
    <scope>NUCLEOTIDE SEQUENCE [LARGE SCALE GENOMIC DNA]</scope>
</reference>
<dbReference type="EnsemblPlants" id="OPUNC03G14660.1">
    <property type="protein sequence ID" value="OPUNC03G14660.1"/>
    <property type="gene ID" value="OPUNC03G14660"/>
</dbReference>
<accession>A0A0E0KCY6</accession>
<protein>
    <submittedName>
        <fullName evidence="2">Uncharacterized protein</fullName>
    </submittedName>
</protein>
<evidence type="ECO:0000313" key="2">
    <source>
        <dbReference type="EnsemblPlants" id="OPUNC03G14660.1"/>
    </source>
</evidence>
<evidence type="ECO:0000313" key="3">
    <source>
        <dbReference type="Proteomes" id="UP000026962"/>
    </source>
</evidence>